<organism evidence="1 2">
    <name type="scientific">Leucobacter allii</name>
    <dbReference type="NCBI Taxonomy" id="2932247"/>
    <lineage>
        <taxon>Bacteria</taxon>
        <taxon>Bacillati</taxon>
        <taxon>Actinomycetota</taxon>
        <taxon>Actinomycetes</taxon>
        <taxon>Micrococcales</taxon>
        <taxon>Microbacteriaceae</taxon>
        <taxon>Leucobacter</taxon>
    </lineage>
</organism>
<dbReference type="InterPro" id="IPR036291">
    <property type="entry name" value="NAD(P)-bd_dom_sf"/>
</dbReference>
<dbReference type="Gene3D" id="3.40.50.720">
    <property type="entry name" value="NAD(P)-binding Rossmann-like Domain"/>
    <property type="match status" value="1"/>
</dbReference>
<dbReference type="InterPro" id="IPR023401">
    <property type="entry name" value="ODC_N"/>
</dbReference>
<evidence type="ECO:0000313" key="1">
    <source>
        <dbReference type="EMBL" id="UOQ57668.1"/>
    </source>
</evidence>
<evidence type="ECO:0000313" key="2">
    <source>
        <dbReference type="Proteomes" id="UP000831786"/>
    </source>
</evidence>
<protein>
    <submittedName>
        <fullName evidence="1">Ornithine cyclodeaminase family protein</fullName>
    </submittedName>
</protein>
<dbReference type="SUPFAM" id="SSF51735">
    <property type="entry name" value="NAD(P)-binding Rossmann-fold domains"/>
    <property type="match status" value="1"/>
</dbReference>
<dbReference type="RefSeq" id="WP_244728479.1">
    <property type="nucleotide sequence ID" value="NZ_CP095045.1"/>
</dbReference>
<keyword evidence="2" id="KW-1185">Reference proteome</keyword>
<sequence>MSATAALPYVDAAELRRQVDPERARRLIEQALQDGFDPATDPERASAVAGAGHLLLMPSTLGDRVGVKVASVAPANPERGLPRIQALYLLMDAETLTPRLLIEGSALTALRTPATTAVACDRLAAPDAARLVVFGTGPQAIAHAEAIGRIRELRDVRLVGRDPRRRDAALAALADRGLPAVAGATDDVAEADIVICATSAAEPLFAEELVRDGSCVAAIGSHEPDRRELPAALLARSLVVVEDAATAMREAGDVILAVDEGAVRARDLRGLAPLVRGEMMRANDRPNVFKGTGMSWQDLAVAAGVSAPGER</sequence>
<dbReference type="PANTHER" id="PTHR13812:SF19">
    <property type="entry name" value="KETIMINE REDUCTASE MU-CRYSTALLIN"/>
    <property type="match status" value="1"/>
</dbReference>
<dbReference type="Pfam" id="PF02423">
    <property type="entry name" value="OCD_Mu_crystall"/>
    <property type="match status" value="1"/>
</dbReference>
<dbReference type="PANTHER" id="PTHR13812">
    <property type="entry name" value="KETIMINE REDUCTASE MU-CRYSTALLIN"/>
    <property type="match status" value="1"/>
</dbReference>
<dbReference type="InterPro" id="IPR003462">
    <property type="entry name" value="ODC_Mu_crystall"/>
</dbReference>
<name>A0ABY4FN30_9MICO</name>
<gene>
    <name evidence="1" type="ORF">MUN78_02150</name>
</gene>
<dbReference type="Proteomes" id="UP000831786">
    <property type="component" value="Chromosome"/>
</dbReference>
<dbReference type="Gene3D" id="3.30.1780.10">
    <property type="entry name" value="ornithine cyclodeaminase, domain 1"/>
    <property type="match status" value="1"/>
</dbReference>
<dbReference type="EMBL" id="CP095045">
    <property type="protein sequence ID" value="UOQ57668.1"/>
    <property type="molecule type" value="Genomic_DNA"/>
</dbReference>
<dbReference type="PIRSF" id="PIRSF001439">
    <property type="entry name" value="CryM"/>
    <property type="match status" value="1"/>
</dbReference>
<proteinExistence type="predicted"/>
<reference evidence="1 2" key="1">
    <citation type="submission" date="2022-04" db="EMBL/GenBank/DDBJ databases">
        <title>Leucobacter sp. isolated from rhizosphere of garlic.</title>
        <authorList>
            <person name="Won M."/>
            <person name="Lee C.-M."/>
            <person name="Woen H.-Y."/>
            <person name="Kwon S.-W."/>
        </authorList>
    </citation>
    <scope>NUCLEOTIDE SEQUENCE [LARGE SCALE GENOMIC DNA]</scope>
    <source>
        <strain evidence="1 2">H21R-40</strain>
    </source>
</reference>
<accession>A0ABY4FN30</accession>